<dbReference type="AlphaFoldDB" id="A0AAV7XY07"/>
<evidence type="ECO:0008006" key="3">
    <source>
        <dbReference type="Google" id="ProtNLM"/>
    </source>
</evidence>
<sequence>MFGLKISCEALVLLAHQVISNESDAQLPWQKLYTSEAPVCEEKHFPKLEYRSARPQKFYSSKSCVTEKLPVQVPKEECQI</sequence>
<organism evidence="1 2">
    <name type="scientific">Megalurothrips usitatus</name>
    <name type="common">bean blossom thrips</name>
    <dbReference type="NCBI Taxonomy" id="439358"/>
    <lineage>
        <taxon>Eukaryota</taxon>
        <taxon>Metazoa</taxon>
        <taxon>Ecdysozoa</taxon>
        <taxon>Arthropoda</taxon>
        <taxon>Hexapoda</taxon>
        <taxon>Insecta</taxon>
        <taxon>Pterygota</taxon>
        <taxon>Neoptera</taxon>
        <taxon>Paraneoptera</taxon>
        <taxon>Thysanoptera</taxon>
        <taxon>Terebrantia</taxon>
        <taxon>Thripoidea</taxon>
        <taxon>Thripidae</taxon>
        <taxon>Megalurothrips</taxon>
    </lineage>
</organism>
<reference evidence="1" key="1">
    <citation type="submission" date="2022-12" db="EMBL/GenBank/DDBJ databases">
        <title>Chromosome-level genome assembly of the bean flower thrips Megalurothrips usitatus.</title>
        <authorList>
            <person name="Ma L."/>
            <person name="Liu Q."/>
            <person name="Li H."/>
            <person name="Cai W."/>
        </authorList>
    </citation>
    <scope>NUCLEOTIDE SEQUENCE</scope>
    <source>
        <strain evidence="1">Cailab_2022a</strain>
    </source>
</reference>
<keyword evidence="2" id="KW-1185">Reference proteome</keyword>
<evidence type="ECO:0000313" key="1">
    <source>
        <dbReference type="EMBL" id="KAJ1528921.1"/>
    </source>
</evidence>
<name>A0AAV7XY07_9NEOP</name>
<gene>
    <name evidence="1" type="ORF">ONE63_007290</name>
</gene>
<proteinExistence type="predicted"/>
<accession>A0AAV7XY07</accession>
<evidence type="ECO:0000313" key="2">
    <source>
        <dbReference type="Proteomes" id="UP001075354"/>
    </source>
</evidence>
<dbReference type="Proteomes" id="UP001075354">
    <property type="component" value="Chromosome 4"/>
</dbReference>
<dbReference type="EMBL" id="JAPTSV010000004">
    <property type="protein sequence ID" value="KAJ1528921.1"/>
    <property type="molecule type" value="Genomic_DNA"/>
</dbReference>
<protein>
    <recommendedName>
        <fullName evidence="3">Secreted protein</fullName>
    </recommendedName>
</protein>
<comment type="caution">
    <text evidence="1">The sequence shown here is derived from an EMBL/GenBank/DDBJ whole genome shotgun (WGS) entry which is preliminary data.</text>
</comment>